<dbReference type="GO" id="GO:0004888">
    <property type="term" value="F:transmembrane signaling receptor activity"/>
    <property type="evidence" value="ECO:0007669"/>
    <property type="project" value="TreeGrafter"/>
</dbReference>
<evidence type="ECO:0000256" key="1">
    <source>
        <dbReference type="ARBA" id="ARBA00022729"/>
    </source>
</evidence>
<name>A0A8C7FHF2_ONCKI</name>
<dbReference type="SUPFAM" id="SSF48726">
    <property type="entry name" value="Immunoglobulin"/>
    <property type="match status" value="4"/>
</dbReference>
<dbReference type="InterPro" id="IPR036179">
    <property type="entry name" value="Ig-like_dom_sf"/>
</dbReference>
<reference evidence="5" key="1">
    <citation type="submission" date="2025-05" db="UniProtKB">
        <authorList>
            <consortium name="Ensembl"/>
        </authorList>
    </citation>
    <scope>IDENTIFICATION</scope>
</reference>
<dbReference type="Ensembl" id="ENSOKIT00005029887.1">
    <property type="protein sequence ID" value="ENSOKIP00005028232.1"/>
    <property type="gene ID" value="ENSOKIG00005012242.1"/>
</dbReference>
<dbReference type="InterPro" id="IPR003598">
    <property type="entry name" value="Ig_sub2"/>
</dbReference>
<organism evidence="5 6">
    <name type="scientific">Oncorhynchus kisutch</name>
    <name type="common">Coho salmon</name>
    <name type="synonym">Salmo kisutch</name>
    <dbReference type="NCBI Taxonomy" id="8019"/>
    <lineage>
        <taxon>Eukaryota</taxon>
        <taxon>Metazoa</taxon>
        <taxon>Chordata</taxon>
        <taxon>Craniata</taxon>
        <taxon>Vertebrata</taxon>
        <taxon>Euteleostomi</taxon>
        <taxon>Actinopterygii</taxon>
        <taxon>Neopterygii</taxon>
        <taxon>Teleostei</taxon>
        <taxon>Protacanthopterygii</taxon>
        <taxon>Salmoniformes</taxon>
        <taxon>Salmonidae</taxon>
        <taxon>Salmoninae</taxon>
        <taxon>Oncorhynchus</taxon>
    </lineage>
</organism>
<feature type="chain" id="PRO_5044681846" description="Ig-like domain-containing protein" evidence="3">
    <location>
        <begin position="24"/>
        <end position="524"/>
    </location>
</feature>
<dbReference type="PANTHER" id="PTHR11481">
    <property type="entry name" value="IMMUNOGLOBULIN FC RECEPTOR"/>
    <property type="match status" value="1"/>
</dbReference>
<dbReference type="GO" id="GO:0009897">
    <property type="term" value="C:external side of plasma membrane"/>
    <property type="evidence" value="ECO:0007669"/>
    <property type="project" value="TreeGrafter"/>
</dbReference>
<gene>
    <name evidence="5" type="primary">LOC116353903</name>
</gene>
<keyword evidence="6" id="KW-1185">Reference proteome</keyword>
<dbReference type="Ensembl" id="ENSOKIT00005029903.1">
    <property type="protein sequence ID" value="ENSOKIP00005028248.1"/>
    <property type="gene ID" value="ENSOKIG00005012242.1"/>
</dbReference>
<evidence type="ECO:0000313" key="6">
    <source>
        <dbReference type="Proteomes" id="UP000694557"/>
    </source>
</evidence>
<dbReference type="InterPro" id="IPR050488">
    <property type="entry name" value="Ig_Fc_receptor"/>
</dbReference>
<dbReference type="InterPro" id="IPR003599">
    <property type="entry name" value="Ig_sub"/>
</dbReference>
<dbReference type="GO" id="GO:0007166">
    <property type="term" value="P:cell surface receptor signaling pathway"/>
    <property type="evidence" value="ECO:0007669"/>
    <property type="project" value="TreeGrafter"/>
</dbReference>
<feature type="domain" description="Ig-like" evidence="4">
    <location>
        <begin position="293"/>
        <end position="374"/>
    </location>
</feature>
<dbReference type="GO" id="GO:0006955">
    <property type="term" value="P:immune response"/>
    <property type="evidence" value="ECO:0007669"/>
    <property type="project" value="TreeGrafter"/>
</dbReference>
<dbReference type="InterPro" id="IPR007110">
    <property type="entry name" value="Ig-like_dom"/>
</dbReference>
<evidence type="ECO:0000256" key="2">
    <source>
        <dbReference type="ARBA" id="ARBA00023157"/>
    </source>
</evidence>
<keyword evidence="2" id="KW-1015">Disulfide bond</keyword>
<feature type="signal peptide" evidence="3">
    <location>
        <begin position="1"/>
        <end position="23"/>
    </location>
</feature>
<keyword evidence="1 3" id="KW-0732">Signal</keyword>
<dbReference type="InterPro" id="IPR013783">
    <property type="entry name" value="Ig-like_fold"/>
</dbReference>
<evidence type="ECO:0000313" key="5">
    <source>
        <dbReference type="Ensembl" id="ENSOKIP00005028254.1"/>
    </source>
</evidence>
<dbReference type="PANTHER" id="PTHR11481:SF64">
    <property type="entry name" value="FC RECEPTOR-LIKE PROTEIN 4"/>
    <property type="match status" value="1"/>
</dbReference>
<dbReference type="Pfam" id="PF13895">
    <property type="entry name" value="Ig_2"/>
    <property type="match status" value="1"/>
</dbReference>
<dbReference type="Gene3D" id="2.60.40.10">
    <property type="entry name" value="Immunoglobulins"/>
    <property type="match status" value="4"/>
</dbReference>
<accession>A0A8C7FHF2</accession>
<dbReference type="SMART" id="SM00408">
    <property type="entry name" value="IGc2"/>
    <property type="match status" value="2"/>
</dbReference>
<dbReference type="SMART" id="SM00409">
    <property type="entry name" value="IG"/>
    <property type="match status" value="4"/>
</dbReference>
<dbReference type="AlphaFoldDB" id="A0A8C7FHF2"/>
<sequence>MRELTPLCWQLLLLSTLVYCSLGQGGVLSYSASLSVSPDRSQFFEYESVSLSCEVQGNSAGWRVMRNTLRGNLSECNTDWGKQQGSSCIVSLIPSDSGMYWCESGSGEHSNAVNITVPAGAVILESPVRPVTEGYSVTLRCRHQGTPSDLTADFYKDGSLIRTETTGEMTIPAVSKSDEGLYKCTSSEGESPESWMTVTDISLPASLSVSPDRSQFFEYESVSLSCEVQGNSAGWRMLRNAERGNVSECNTDWGKQQGSSCIVSLILSYSGVYWCESGSGEHSNAVNITVHAGAVILESPALPVTEGDSVTLRCRHQGTLSNLTADFYKDGSLIRTETTGEMTIPAVSKSDEGLYKCTNSSSEGESPESWMTVTVSTPIPSPAAPVLSMSPPIPSPAVPVLSMSLPRLLCSLLVGSPYLLVTIILLVKGCRSRAQGEILSLYRIASFVNQNYIIMAIEMLAIKIRSNKNIKGNPVGKKQKCQCMLKSLVWIPAESQCMLMTLVRNLDPCTVSLKILVTFLASLD</sequence>
<feature type="domain" description="Ig-like" evidence="4">
    <location>
        <begin position="118"/>
        <end position="199"/>
    </location>
</feature>
<feature type="domain" description="Ig-like" evidence="4">
    <location>
        <begin position="204"/>
        <end position="289"/>
    </location>
</feature>
<protein>
    <recommendedName>
        <fullName evidence="4">Ig-like domain-containing protein</fullName>
    </recommendedName>
</protein>
<feature type="domain" description="Ig-like" evidence="4">
    <location>
        <begin position="32"/>
        <end position="116"/>
    </location>
</feature>
<dbReference type="PROSITE" id="PS50835">
    <property type="entry name" value="IG_LIKE"/>
    <property type="match status" value="4"/>
</dbReference>
<dbReference type="Pfam" id="PF13927">
    <property type="entry name" value="Ig_3"/>
    <property type="match status" value="1"/>
</dbReference>
<evidence type="ECO:0000259" key="4">
    <source>
        <dbReference type="PROSITE" id="PS50835"/>
    </source>
</evidence>
<dbReference type="Ensembl" id="ENSOKIT00005029909.1">
    <property type="protein sequence ID" value="ENSOKIP00005028254.1"/>
    <property type="gene ID" value="ENSOKIG00005012242.1"/>
</dbReference>
<evidence type="ECO:0000256" key="3">
    <source>
        <dbReference type="SAM" id="SignalP"/>
    </source>
</evidence>
<dbReference type="Proteomes" id="UP000694557">
    <property type="component" value="Unassembled WGS sequence"/>
</dbReference>
<proteinExistence type="predicted"/>
<dbReference type="GeneTree" id="ENSGT00940000163711"/>